<keyword evidence="2" id="KW-0472">Membrane</keyword>
<keyword evidence="4" id="KW-1185">Reference proteome</keyword>
<dbReference type="EMBL" id="KV453848">
    <property type="protein sequence ID" value="ODV87225.1"/>
    <property type="molecule type" value="Genomic_DNA"/>
</dbReference>
<keyword evidence="2" id="KW-0812">Transmembrane</keyword>
<proteinExistence type="predicted"/>
<evidence type="ECO:0000256" key="2">
    <source>
        <dbReference type="SAM" id="Phobius"/>
    </source>
</evidence>
<sequence>MPPVAQIKSIRSDNSFLFYLLIQVIVLLLITLSRAIIKCLNRRKGQNGHNKQTNQVHVSNQFSPTLQGFPRGELNNSFNIRDTSRFGPQSGVHATSENSYHRYDELPVYEANATADLNCASNINQYATDEPLPEYPPPTYHSETQRSDELNDHDMNRNISLSGTNSDMPSVVIRS</sequence>
<accession>A0A1E4T668</accession>
<feature type="transmembrane region" description="Helical" evidence="2">
    <location>
        <begin position="16"/>
        <end position="37"/>
    </location>
</feature>
<evidence type="ECO:0000256" key="1">
    <source>
        <dbReference type="SAM" id="MobiDB-lite"/>
    </source>
</evidence>
<dbReference type="AlphaFoldDB" id="A0A1E4T668"/>
<evidence type="ECO:0000313" key="3">
    <source>
        <dbReference type="EMBL" id="ODV87225.1"/>
    </source>
</evidence>
<gene>
    <name evidence="3" type="ORF">CANARDRAFT_26644</name>
</gene>
<feature type="region of interest" description="Disordered" evidence="1">
    <location>
        <begin position="128"/>
        <end position="175"/>
    </location>
</feature>
<protein>
    <submittedName>
        <fullName evidence="3">Uncharacterized protein</fullName>
    </submittedName>
</protein>
<feature type="compositionally biased region" description="Basic and acidic residues" evidence="1">
    <location>
        <begin position="143"/>
        <end position="156"/>
    </location>
</feature>
<evidence type="ECO:0000313" key="4">
    <source>
        <dbReference type="Proteomes" id="UP000094801"/>
    </source>
</evidence>
<reference evidence="4" key="1">
    <citation type="submission" date="2016-04" db="EMBL/GenBank/DDBJ databases">
        <title>Comparative genomics of biotechnologically important yeasts.</title>
        <authorList>
            <consortium name="DOE Joint Genome Institute"/>
            <person name="Riley R."/>
            <person name="Haridas S."/>
            <person name="Wolfe K.H."/>
            <person name="Lopes M.R."/>
            <person name="Hittinger C.T."/>
            <person name="Goker M."/>
            <person name="Salamov A."/>
            <person name="Wisecaver J."/>
            <person name="Long T.M."/>
            <person name="Aerts A.L."/>
            <person name="Barry K."/>
            <person name="Choi C."/>
            <person name="Clum A."/>
            <person name="Coughlan A.Y."/>
            <person name="Deshpande S."/>
            <person name="Douglass A.P."/>
            <person name="Hanson S.J."/>
            <person name="Klenk H.-P."/>
            <person name="Labutti K."/>
            <person name="Lapidus A."/>
            <person name="Lindquist E."/>
            <person name="Lipzen A."/>
            <person name="Meier-Kolthoff J.P."/>
            <person name="Ohm R.A."/>
            <person name="Otillar R.P."/>
            <person name="Pangilinan J."/>
            <person name="Peng Y."/>
            <person name="Rokas A."/>
            <person name="Rosa C.A."/>
            <person name="Scheuner C."/>
            <person name="Sibirny A.A."/>
            <person name="Slot J.C."/>
            <person name="Stielow J.B."/>
            <person name="Sun H."/>
            <person name="Kurtzman C.P."/>
            <person name="Blackwell M."/>
            <person name="Grigoriev I.V."/>
            <person name="Jeffries T.W."/>
        </authorList>
    </citation>
    <scope>NUCLEOTIDE SEQUENCE [LARGE SCALE GENOMIC DNA]</scope>
    <source>
        <strain evidence="4">NRRL YB-2248</strain>
    </source>
</reference>
<keyword evidence="2" id="KW-1133">Transmembrane helix</keyword>
<name>A0A1E4T668_9ASCO</name>
<feature type="compositionally biased region" description="Polar residues" evidence="1">
    <location>
        <begin position="157"/>
        <end position="168"/>
    </location>
</feature>
<dbReference type="Proteomes" id="UP000094801">
    <property type="component" value="Unassembled WGS sequence"/>
</dbReference>
<organism evidence="3 4">
    <name type="scientific">[Candida] arabinofermentans NRRL YB-2248</name>
    <dbReference type="NCBI Taxonomy" id="983967"/>
    <lineage>
        <taxon>Eukaryota</taxon>
        <taxon>Fungi</taxon>
        <taxon>Dikarya</taxon>
        <taxon>Ascomycota</taxon>
        <taxon>Saccharomycotina</taxon>
        <taxon>Pichiomycetes</taxon>
        <taxon>Pichiales</taxon>
        <taxon>Pichiaceae</taxon>
        <taxon>Ogataea</taxon>
        <taxon>Ogataea/Candida clade</taxon>
    </lineage>
</organism>